<gene>
    <name evidence="2" type="ORF">ATE48_16600</name>
</gene>
<name>A0A1B1ALI6_9PROT</name>
<accession>A0A1B1ALI6</accession>
<keyword evidence="3" id="KW-1185">Reference proteome</keyword>
<evidence type="ECO:0000313" key="2">
    <source>
        <dbReference type="EMBL" id="ANP47414.1"/>
    </source>
</evidence>
<organism evidence="2 3">
    <name type="scientific">Candidatus Viadribacter manganicus</name>
    <dbReference type="NCBI Taxonomy" id="1759059"/>
    <lineage>
        <taxon>Bacteria</taxon>
        <taxon>Pseudomonadati</taxon>
        <taxon>Pseudomonadota</taxon>
        <taxon>Alphaproteobacteria</taxon>
        <taxon>Hyphomonadales</taxon>
        <taxon>Hyphomonadaceae</taxon>
        <taxon>Candidatus Viadribacter</taxon>
    </lineage>
</organism>
<dbReference type="RefSeq" id="WP_066773509.1">
    <property type="nucleotide sequence ID" value="NZ_CP013244.1"/>
</dbReference>
<protein>
    <submittedName>
        <fullName evidence="2">Uncharacterized protein</fullName>
    </submittedName>
</protein>
<dbReference type="Proteomes" id="UP000092498">
    <property type="component" value="Chromosome"/>
</dbReference>
<dbReference type="STRING" id="1759059.ATE48_16600"/>
<feature type="compositionally biased region" description="Acidic residues" evidence="1">
    <location>
        <begin position="123"/>
        <end position="134"/>
    </location>
</feature>
<evidence type="ECO:0000313" key="3">
    <source>
        <dbReference type="Proteomes" id="UP000092498"/>
    </source>
</evidence>
<reference evidence="2 3" key="1">
    <citation type="submission" date="2015-11" db="EMBL/GenBank/DDBJ databases">
        <title>Whole-Genome Sequence of Candidatus Oderbacter manganicum from the National Park Lower Oder Valley, Germany.</title>
        <authorList>
            <person name="Braun B."/>
            <person name="Liere K."/>
            <person name="Szewzyk U."/>
        </authorList>
    </citation>
    <scope>NUCLEOTIDE SEQUENCE [LARGE SCALE GENOMIC DNA]</scope>
    <source>
        <strain evidence="2 3">OTSz_A_272</strain>
    </source>
</reference>
<dbReference type="AlphaFoldDB" id="A0A1B1ALI6"/>
<proteinExistence type="predicted"/>
<dbReference type="KEGG" id="cbot:ATE48_16600"/>
<dbReference type="EMBL" id="CP013244">
    <property type="protein sequence ID" value="ANP47414.1"/>
    <property type="molecule type" value="Genomic_DNA"/>
</dbReference>
<feature type="region of interest" description="Disordered" evidence="1">
    <location>
        <begin position="86"/>
        <end position="110"/>
    </location>
</feature>
<sequence length="166" mass="17808">MAMLENNPILRERLLAFGAFAGIAVFAVACVDTMVTGGFDFAPGRVEQWRRQPSAYVRVVDAAQYVTDPFREVSWDEPMFVGDAAASTTEDLAGANDGTPPSDVSTEASSENLYEEIASLYESEPETAYEDPEPEAAYVDEAYQGDIAQGAGDDKAASAYGNGSPW</sequence>
<dbReference type="InParanoid" id="A0A1B1ALI6"/>
<evidence type="ECO:0000256" key="1">
    <source>
        <dbReference type="SAM" id="MobiDB-lite"/>
    </source>
</evidence>
<feature type="region of interest" description="Disordered" evidence="1">
    <location>
        <begin position="123"/>
        <end position="166"/>
    </location>
</feature>